<sequence length="398" mass="44605">MIRSAKFEELLLSFKGHRSTKNGQRDRQRPSHYILHISFRRAHFTVNSGKKKKALLKPYLRSTCMHVVYSSALRKIIIAVGLITLFTRRSVRPRSHGHRTTSLQTSSPLYTVTASELVPIAIKSCSECTSWSCKYITTTVLRSDWLLSSKLSLDGVAIIASACSSYNRAAIKENLNEKGIHKVASLLTATLFPLALVSYTKDEAGRLFVFCTCTQHCPTAILHNCQSHIVNSDGRSKPFLHVVLAGEQFNVGTWRFVVRSQRDQSTSSLVYAWHTIIEHLLSGLHQKYLKQWQISHQTNARFSQICWGRRDIVVRPLASHLGELASIPGGVAPRFSDVGIVSYDASGRRVFSHISPPPPPQFRRPATYSPRFILICSPDIDVKSRLNLATPQICCAIP</sequence>
<proteinExistence type="predicted"/>
<evidence type="ECO:0000313" key="1">
    <source>
        <dbReference type="EMBL" id="KAJ8868446.1"/>
    </source>
</evidence>
<dbReference type="EMBL" id="JARBHB010000014">
    <property type="protein sequence ID" value="KAJ8868446.1"/>
    <property type="molecule type" value="Genomic_DNA"/>
</dbReference>
<organism evidence="1 2">
    <name type="scientific">Dryococelus australis</name>
    <dbReference type="NCBI Taxonomy" id="614101"/>
    <lineage>
        <taxon>Eukaryota</taxon>
        <taxon>Metazoa</taxon>
        <taxon>Ecdysozoa</taxon>
        <taxon>Arthropoda</taxon>
        <taxon>Hexapoda</taxon>
        <taxon>Insecta</taxon>
        <taxon>Pterygota</taxon>
        <taxon>Neoptera</taxon>
        <taxon>Polyneoptera</taxon>
        <taxon>Phasmatodea</taxon>
        <taxon>Verophasmatodea</taxon>
        <taxon>Anareolatae</taxon>
        <taxon>Phasmatidae</taxon>
        <taxon>Eurycanthinae</taxon>
        <taxon>Dryococelus</taxon>
    </lineage>
</organism>
<dbReference type="Proteomes" id="UP001159363">
    <property type="component" value="Chromosome 13"/>
</dbReference>
<name>A0ABQ9G7M6_9NEOP</name>
<comment type="caution">
    <text evidence="1">The sequence shown here is derived from an EMBL/GenBank/DDBJ whole genome shotgun (WGS) entry which is preliminary data.</text>
</comment>
<reference evidence="1 2" key="1">
    <citation type="submission" date="2023-02" db="EMBL/GenBank/DDBJ databases">
        <title>LHISI_Scaffold_Assembly.</title>
        <authorList>
            <person name="Stuart O.P."/>
            <person name="Cleave R."/>
            <person name="Magrath M.J.L."/>
            <person name="Mikheyev A.S."/>
        </authorList>
    </citation>
    <scope>NUCLEOTIDE SEQUENCE [LARGE SCALE GENOMIC DNA]</scope>
    <source>
        <strain evidence="1">Daus_M_001</strain>
        <tissue evidence="1">Leg muscle</tissue>
    </source>
</reference>
<protein>
    <submittedName>
        <fullName evidence="1">Uncharacterized protein</fullName>
    </submittedName>
</protein>
<evidence type="ECO:0000313" key="2">
    <source>
        <dbReference type="Proteomes" id="UP001159363"/>
    </source>
</evidence>
<gene>
    <name evidence="1" type="ORF">PR048_029962</name>
</gene>
<keyword evidence="2" id="KW-1185">Reference proteome</keyword>
<accession>A0ABQ9G7M6</accession>